<dbReference type="PANTHER" id="PTHR43208:SF1">
    <property type="entry name" value="ABC TRANSPORTER SUBSTRATE-BINDING PROTEIN"/>
    <property type="match status" value="1"/>
</dbReference>
<reference evidence="3" key="1">
    <citation type="journal article" date="2020" name="mSystems">
        <title>Genome- and Community-Level Interaction Insights into Carbon Utilization and Element Cycling Functions of Hydrothermarchaeota in Hydrothermal Sediment.</title>
        <authorList>
            <person name="Zhou Z."/>
            <person name="Liu Y."/>
            <person name="Xu W."/>
            <person name="Pan J."/>
            <person name="Luo Z.H."/>
            <person name="Li M."/>
        </authorList>
    </citation>
    <scope>NUCLEOTIDE SEQUENCE [LARGE SCALE GENOMIC DNA]</scope>
    <source>
        <strain evidence="3">SpSt-477</strain>
    </source>
</reference>
<keyword evidence="1" id="KW-0732">Signal</keyword>
<comment type="caution">
    <text evidence="3">The sequence shown here is derived from an EMBL/GenBank/DDBJ whole genome shotgun (WGS) entry which is preliminary data.</text>
</comment>
<dbReference type="Gene3D" id="3.40.50.2300">
    <property type="match status" value="2"/>
</dbReference>
<dbReference type="InterPro" id="IPR052910">
    <property type="entry name" value="ABC-Purine-Binding"/>
</dbReference>
<evidence type="ECO:0000256" key="1">
    <source>
        <dbReference type="ARBA" id="ARBA00022729"/>
    </source>
</evidence>
<organism evidence="3">
    <name type="scientific">Desulfatirhabdium butyrativorans</name>
    <dbReference type="NCBI Taxonomy" id="340467"/>
    <lineage>
        <taxon>Bacteria</taxon>
        <taxon>Pseudomonadati</taxon>
        <taxon>Thermodesulfobacteriota</taxon>
        <taxon>Desulfobacteria</taxon>
        <taxon>Desulfobacterales</taxon>
        <taxon>Desulfatirhabdiaceae</taxon>
        <taxon>Desulfatirhabdium</taxon>
    </lineage>
</organism>
<evidence type="ECO:0000313" key="3">
    <source>
        <dbReference type="EMBL" id="HGU33773.1"/>
    </source>
</evidence>
<feature type="domain" description="ABC transporter substrate-binding protein PnrA-like" evidence="2">
    <location>
        <begin position="32"/>
        <end position="306"/>
    </location>
</feature>
<protein>
    <submittedName>
        <fullName evidence="3">BMP family ABC transporter substrate-binding protein</fullName>
    </submittedName>
</protein>
<dbReference type="EMBL" id="DSUH01000301">
    <property type="protein sequence ID" value="HGU33773.1"/>
    <property type="molecule type" value="Genomic_DNA"/>
</dbReference>
<dbReference type="GO" id="GO:0005886">
    <property type="term" value="C:plasma membrane"/>
    <property type="evidence" value="ECO:0007669"/>
    <property type="project" value="InterPro"/>
</dbReference>
<dbReference type="PANTHER" id="PTHR43208">
    <property type="entry name" value="ABC TRANSPORTER SUBSTRATE-BINDING PROTEIN"/>
    <property type="match status" value="1"/>
</dbReference>
<sequence>MPIIHRLLAYTVLFLLLFGASVRADAPPFIFGLLLVGPHDDKGYNQAHYEGGRYAEQAIPNTKMIYVDKVNPVDRKGVTLPQLAKDMIAKGARLIFATSDDMKEGIRQAALQHPEIFFVHCSGDDVLTGKAPKNLTNLFGRMEYGQMMSGFVAAMTTRSGNIGFVGALVNSETRRLASSCYLGARYAWTQIRKQPIENLRFEVSWIGFWFPIPGVTKDPSEETRRFLQDGFDVVISGIDTTHVLQTVAQIHHPEKPVWAIPYDYADACAVGPNSCLGVPYFNWGPGYVKVLKAAISKNWKSEWLWLGPDWLDINNTHTSTIGFQKGPALSQNVAKELDTFIAGMAKGTIELFTGPLKYLDGTVFLPAGRKASLQEIWYMKHLLQGMTEKPMPGKP</sequence>
<accession>A0A7C4VRJ9</accession>
<evidence type="ECO:0000259" key="2">
    <source>
        <dbReference type="Pfam" id="PF02608"/>
    </source>
</evidence>
<name>A0A7C4VRJ9_9BACT</name>
<dbReference type="InterPro" id="IPR003760">
    <property type="entry name" value="PnrA-like"/>
</dbReference>
<proteinExistence type="predicted"/>
<dbReference type="Pfam" id="PF02608">
    <property type="entry name" value="Bmp"/>
    <property type="match status" value="1"/>
</dbReference>
<gene>
    <name evidence="3" type="ORF">ENS29_13100</name>
</gene>
<dbReference type="AlphaFoldDB" id="A0A7C4VRJ9"/>